<dbReference type="EMBL" id="JAZBJZ010000003">
    <property type="protein sequence ID" value="MEE3715449.1"/>
    <property type="molecule type" value="Genomic_DNA"/>
</dbReference>
<dbReference type="PANTHER" id="PTHR43685:SF2">
    <property type="entry name" value="GLYCOSYLTRANSFERASE 2-LIKE DOMAIN-CONTAINING PROTEIN"/>
    <property type="match status" value="1"/>
</dbReference>
<dbReference type="InterPro" id="IPR050834">
    <property type="entry name" value="Glycosyltransf_2"/>
</dbReference>
<proteinExistence type="predicted"/>
<dbReference type="AlphaFoldDB" id="A0AAW9PP04"/>
<evidence type="ECO:0000313" key="4">
    <source>
        <dbReference type="Proteomes" id="UP001333818"/>
    </source>
</evidence>
<dbReference type="Gene3D" id="3.40.50.2000">
    <property type="entry name" value="Glycogen Phosphorylase B"/>
    <property type="match status" value="2"/>
</dbReference>
<name>A0AAW9PP04_9CYAN</name>
<accession>A0AAW9PP04</accession>
<dbReference type="CDD" id="cd00761">
    <property type="entry name" value="Glyco_tranf_GTA_type"/>
    <property type="match status" value="2"/>
</dbReference>
<dbReference type="EC" id="2.4.-.-" evidence="3"/>
<gene>
    <name evidence="3" type="ORF">V2H45_01670</name>
</gene>
<comment type="caution">
    <text evidence="3">The sequence shown here is derived from an EMBL/GenBank/DDBJ whole genome shotgun (WGS) entry which is preliminary data.</text>
</comment>
<dbReference type="Proteomes" id="UP001333818">
    <property type="component" value="Unassembled WGS sequence"/>
</dbReference>
<dbReference type="SUPFAM" id="SSF53756">
    <property type="entry name" value="UDP-Glycosyltransferase/glycogen phosphorylase"/>
    <property type="match status" value="1"/>
</dbReference>
<keyword evidence="4" id="KW-1185">Reference proteome</keyword>
<evidence type="ECO:0000259" key="2">
    <source>
        <dbReference type="Pfam" id="PF00535"/>
    </source>
</evidence>
<dbReference type="Pfam" id="PF00534">
    <property type="entry name" value="Glycos_transf_1"/>
    <property type="match status" value="1"/>
</dbReference>
<dbReference type="InterPro" id="IPR001173">
    <property type="entry name" value="Glyco_trans_2-like"/>
</dbReference>
<dbReference type="SUPFAM" id="SSF53448">
    <property type="entry name" value="Nucleotide-diphospho-sugar transferases"/>
    <property type="match status" value="2"/>
</dbReference>
<keyword evidence="3" id="KW-0328">Glycosyltransferase</keyword>
<dbReference type="InterPro" id="IPR001296">
    <property type="entry name" value="Glyco_trans_1"/>
</dbReference>
<keyword evidence="3" id="KW-0808">Transferase</keyword>
<feature type="domain" description="Glycosyltransferase 2-like" evidence="2">
    <location>
        <begin position="280"/>
        <end position="365"/>
    </location>
</feature>
<dbReference type="InterPro" id="IPR029044">
    <property type="entry name" value="Nucleotide-diphossugar_trans"/>
</dbReference>
<dbReference type="Pfam" id="PF00535">
    <property type="entry name" value="Glycos_transf_2"/>
    <property type="match status" value="2"/>
</dbReference>
<dbReference type="GO" id="GO:0016757">
    <property type="term" value="F:glycosyltransferase activity"/>
    <property type="evidence" value="ECO:0007669"/>
    <property type="project" value="UniProtKB-KW"/>
</dbReference>
<feature type="domain" description="Glycosyl transferase family 1" evidence="1">
    <location>
        <begin position="984"/>
        <end position="1144"/>
    </location>
</feature>
<evidence type="ECO:0000313" key="3">
    <source>
        <dbReference type="EMBL" id="MEE3715449.1"/>
    </source>
</evidence>
<dbReference type="PANTHER" id="PTHR43685">
    <property type="entry name" value="GLYCOSYLTRANSFERASE"/>
    <property type="match status" value="1"/>
</dbReference>
<evidence type="ECO:0000259" key="1">
    <source>
        <dbReference type="Pfam" id="PF00534"/>
    </source>
</evidence>
<protein>
    <submittedName>
        <fullName evidence="3">Glycosyltransferase</fullName>
        <ecNumber evidence="3">2.4.-.-</ecNumber>
    </submittedName>
</protein>
<dbReference type="Gene3D" id="3.90.550.10">
    <property type="entry name" value="Spore Coat Polysaccharide Biosynthesis Protein SpsA, Chain A"/>
    <property type="match status" value="2"/>
</dbReference>
<organism evidence="3 4">
    <name type="scientific">Tumidithrix elongata BACA0141</name>
    <dbReference type="NCBI Taxonomy" id="2716417"/>
    <lineage>
        <taxon>Bacteria</taxon>
        <taxon>Bacillati</taxon>
        <taxon>Cyanobacteriota</taxon>
        <taxon>Cyanophyceae</taxon>
        <taxon>Pseudanabaenales</taxon>
        <taxon>Pseudanabaenaceae</taxon>
        <taxon>Tumidithrix</taxon>
        <taxon>Tumidithrix elongata</taxon>
    </lineage>
</organism>
<sequence>MFNIIVFSKDRPCQLELFLRSVKIFFRNWQNLQFSVLYTYSEPTYCEGYEKLKGIHPEFNYICEKEDQIPFKQNVLNLISDTSPYTLFFVDDNIFRLTFDIQSEAFQIFQNDKSILSLSLRLSPEITYCYSTNSPAPLPKFEPHLIWNWRELSLGNDWSYPMSLDGHVFRTEEIKPLIELAEFYNPNFLEEQLATSPINLSKMICYAHSKIANIPANRVQSTHFNRHGNLMTPAEFNREFLNGKVILLKNILDTQPTAVHQEIYLQLGTLLANNSEPKISIIISCLNQGYALPQIIESLWAQTYQEFEVLIIDRGSIDDTKLVAEALITAYPNGRIQLVNLDNEASSVRDRATVIAKGEHKLFLNPEQVISSTMLSDYLRWVETIPLENLEHWLQSVFYPWQKTQGELERSQCQLKSNLQQTQAGLEQSMQLVQKLSGELHQTQVLLEETKHQLGLTQGNLIQAKSVITAMESSKFWKLRNKWFDFRTSIGVVDEAQSVTPKAIVKFIVKSLLGQIKKARLKTKIIRQDNWHEDKPLVSVIIPCFNYGQYLEEAVDSVLSQTFQDFEIIIVDDGSDDPLTIKVLDELSKPKTQVIRQSNQKLPSARNKGIEAAQGKYICCLDADDVIKPTYLEKCLIRLETENLDICYSWIQEFGDSCEIGKPGQFDIKTLVKQNCAAVSSVFKREMWEKVGGYDPKMVDGYEDWNFWIAIAKMGAIGAQINEPLFLYRKHGSSMIDSAIEKHDLLFKQIQANHQELYSDRRLVKQISQRRQYFFVENGYVNLTHSFNRQPRANSSNVSVEAGNILFALPWITIGGADTVILQVIQALKDRSFNSTICTTMKTSQDMGDSTEKYEELTQSIYHLNNLLEQVTWKEFVFYLIESRKINIIFIAGSTYFYSILPDIKQRFPEVQIIDQLYNEFGHIENNRKYASYIDLNILANETIKEILLKKFGESESKTLVIVHGVDTEIAFNSAKVNEKLILRNNIIPQGKFIVSYMGRFSEEKCPQTFLQIIRKLKNYDDMYFVMIGNGPQYKSIQQEISTLNLEGKIFAPGFVDDNKPYLKISDALVIPSKIEGIPITLMEGLSLGIPIVASRVGGIPSVIADGYNGFTCNPTNVDEFVERIKQIYTDKKLQSQLKENARSYAIKKLDLNRMKNEYSHAFTNLLSQSKST</sequence>
<feature type="domain" description="Glycosyltransferase 2-like" evidence="2">
    <location>
        <begin position="539"/>
        <end position="657"/>
    </location>
</feature>
<dbReference type="RefSeq" id="WP_330481871.1">
    <property type="nucleotide sequence ID" value="NZ_JAZBJZ010000003.1"/>
</dbReference>
<reference evidence="3" key="1">
    <citation type="submission" date="2024-01" db="EMBL/GenBank/DDBJ databases">
        <title>Bank of Algae and Cyanobacteria of the Azores (BACA) strain genomes.</title>
        <authorList>
            <person name="Luz R."/>
            <person name="Cordeiro R."/>
            <person name="Fonseca A."/>
            <person name="Goncalves V."/>
        </authorList>
    </citation>
    <scope>NUCLEOTIDE SEQUENCE</scope>
    <source>
        <strain evidence="3">BACA0141</strain>
    </source>
</reference>